<evidence type="ECO:0000313" key="1">
    <source>
        <dbReference type="Proteomes" id="UP000095287"/>
    </source>
</evidence>
<dbReference type="WBParaSite" id="L893_g31380.t1">
    <property type="protein sequence ID" value="L893_g31380.t1"/>
    <property type="gene ID" value="L893_g31380"/>
</dbReference>
<dbReference type="Gene3D" id="3.40.50.720">
    <property type="entry name" value="NAD(P)-binding Rossmann-like Domain"/>
    <property type="match status" value="1"/>
</dbReference>
<proteinExistence type="predicted"/>
<dbReference type="PRINTS" id="PR00081">
    <property type="entry name" value="GDHRDH"/>
</dbReference>
<dbReference type="Proteomes" id="UP000095287">
    <property type="component" value="Unplaced"/>
</dbReference>
<organism evidence="1 2">
    <name type="scientific">Steinernema glaseri</name>
    <dbReference type="NCBI Taxonomy" id="37863"/>
    <lineage>
        <taxon>Eukaryota</taxon>
        <taxon>Metazoa</taxon>
        <taxon>Ecdysozoa</taxon>
        <taxon>Nematoda</taxon>
        <taxon>Chromadorea</taxon>
        <taxon>Rhabditida</taxon>
        <taxon>Tylenchina</taxon>
        <taxon>Panagrolaimomorpha</taxon>
        <taxon>Strongyloidoidea</taxon>
        <taxon>Steinernematidae</taxon>
        <taxon>Steinernema</taxon>
    </lineage>
</organism>
<dbReference type="AlphaFoldDB" id="A0A1I7ZZN4"/>
<name>A0A1I7ZZN4_9BILA</name>
<protein>
    <submittedName>
        <fullName evidence="2">Short chain dehydrogenase</fullName>
    </submittedName>
</protein>
<reference evidence="2" key="1">
    <citation type="submission" date="2016-11" db="UniProtKB">
        <authorList>
            <consortium name="WormBaseParasite"/>
        </authorList>
    </citation>
    <scope>IDENTIFICATION</scope>
</reference>
<dbReference type="PANTHER" id="PTHR44147:SF2">
    <property type="entry name" value="DEHYDROGENASE_REDUCTASE SDR FAMILY MEMBER 1"/>
    <property type="match status" value="1"/>
</dbReference>
<evidence type="ECO:0000313" key="2">
    <source>
        <dbReference type="WBParaSite" id="L893_g31380.t1"/>
    </source>
</evidence>
<accession>A0A1I7ZZN4</accession>
<dbReference type="InterPro" id="IPR002347">
    <property type="entry name" value="SDR_fam"/>
</dbReference>
<dbReference type="Pfam" id="PF00106">
    <property type="entry name" value="adh_short"/>
    <property type="match status" value="1"/>
</dbReference>
<sequence>MVPKKKGLIVTISSSGGISHFFSVAYCVGKTACDRMAADMAHNLADSNVCSISLWPGAVKTELIMQVAPDAMRKHFEAGETIEFSGKCVVALATDPKLMEKTGHILNTMDLAKEYNLFDEDGSQPHSELITKHRKYLDATNKVRAPQTH</sequence>
<dbReference type="SUPFAM" id="SSF51735">
    <property type="entry name" value="NAD(P)-binding Rossmann-fold domains"/>
    <property type="match status" value="1"/>
</dbReference>
<keyword evidence="1" id="KW-1185">Reference proteome</keyword>
<dbReference type="InterPro" id="IPR036291">
    <property type="entry name" value="NAD(P)-bd_dom_sf"/>
</dbReference>
<dbReference type="PANTHER" id="PTHR44147">
    <property type="entry name" value="DEHYDROGENASE/REDUCTASE SDR FAMILY MEMBER 1"/>
    <property type="match status" value="1"/>
</dbReference>